<dbReference type="Proteomes" id="UP000320300">
    <property type="component" value="Unassembled WGS sequence"/>
</dbReference>
<evidence type="ECO:0000313" key="8">
    <source>
        <dbReference type="EMBL" id="SMO79440.1"/>
    </source>
</evidence>
<gene>
    <name evidence="8" type="ORF">SAMN06265348_10779</name>
</gene>
<dbReference type="SUPFAM" id="SSF103473">
    <property type="entry name" value="MFS general substrate transporter"/>
    <property type="match status" value="1"/>
</dbReference>
<protein>
    <submittedName>
        <fullName evidence="8">Predicted arabinose efflux permease, MFS family</fullName>
    </submittedName>
</protein>
<feature type="transmembrane region" description="Helical" evidence="6">
    <location>
        <begin position="20"/>
        <end position="40"/>
    </location>
</feature>
<feature type="transmembrane region" description="Helical" evidence="6">
    <location>
        <begin position="55"/>
        <end position="75"/>
    </location>
</feature>
<evidence type="ECO:0000313" key="9">
    <source>
        <dbReference type="Proteomes" id="UP000320300"/>
    </source>
</evidence>
<reference evidence="8 9" key="1">
    <citation type="submission" date="2017-05" db="EMBL/GenBank/DDBJ databases">
        <authorList>
            <person name="Varghese N."/>
            <person name="Submissions S."/>
        </authorList>
    </citation>
    <scope>NUCLEOTIDE SEQUENCE [LARGE SCALE GENOMIC DNA]</scope>
    <source>
        <strain evidence="8 9">DSM 19036</strain>
    </source>
</reference>
<feature type="transmembrane region" description="Helical" evidence="6">
    <location>
        <begin position="145"/>
        <end position="164"/>
    </location>
</feature>
<dbReference type="PANTHER" id="PTHR23502:SF132">
    <property type="entry name" value="POLYAMINE TRANSPORTER 2-RELATED"/>
    <property type="match status" value="1"/>
</dbReference>
<evidence type="ECO:0000256" key="1">
    <source>
        <dbReference type="ARBA" id="ARBA00004141"/>
    </source>
</evidence>
<evidence type="ECO:0000256" key="5">
    <source>
        <dbReference type="ARBA" id="ARBA00023136"/>
    </source>
</evidence>
<evidence type="ECO:0000259" key="7">
    <source>
        <dbReference type="PROSITE" id="PS50850"/>
    </source>
</evidence>
<evidence type="ECO:0000256" key="3">
    <source>
        <dbReference type="ARBA" id="ARBA00022692"/>
    </source>
</evidence>
<sequence>MTAITYSSRAKPIKEKYQGISTVLAFALIPLSGFATDIYIPSLPTMSAVMQVSDIQVQLTLTFFLISYGVSQLFVGSILDSFGRYRISLISLLIFAAASVVIALTHQIYLIYLMRIIHGFTVGAIVVAKRAYFVDLFTGDKLKHYLSLFSIIWSTGPIVAPFIGGYLQNAFGWQSSFYFLGGLAAVLALLEFIFSGETLQHASEFNLKSITKVYGAMIGTASFTLGIVMLGLAYCMVMVYNMTGPFIIEHHLRLSPVTAGYSSLVLGLAWMTGGFIGKATIDRPFFRRLALNLALQLGFVIAMIISIAFIDNLFSLIFFAFIIHVGAGFTFNNYFTFCLSKFPKNAGIAGGLTGGINYVIVSFLSYGIIFLVPARDELNLSYSYSILILLSLLVMYFIYTDNKKRIADNKNML</sequence>
<dbReference type="InterPro" id="IPR036259">
    <property type="entry name" value="MFS_trans_sf"/>
</dbReference>
<dbReference type="PANTHER" id="PTHR23502">
    <property type="entry name" value="MAJOR FACILITATOR SUPERFAMILY"/>
    <property type="match status" value="1"/>
</dbReference>
<keyword evidence="4 6" id="KW-1133">Transmembrane helix</keyword>
<keyword evidence="9" id="KW-1185">Reference proteome</keyword>
<dbReference type="InterPro" id="IPR011701">
    <property type="entry name" value="MFS"/>
</dbReference>
<keyword evidence="3 6" id="KW-0812">Transmembrane</keyword>
<dbReference type="Gene3D" id="1.20.1720.10">
    <property type="entry name" value="Multidrug resistance protein D"/>
    <property type="match status" value="1"/>
</dbReference>
<comment type="subcellular location">
    <subcellularLocation>
        <location evidence="1">Membrane</location>
        <topology evidence="1">Multi-pass membrane protein</topology>
    </subcellularLocation>
</comment>
<dbReference type="OrthoDB" id="9814303at2"/>
<dbReference type="EMBL" id="FXTN01000007">
    <property type="protein sequence ID" value="SMO79440.1"/>
    <property type="molecule type" value="Genomic_DNA"/>
</dbReference>
<organism evidence="8 9">
    <name type="scientific">Pedobacter westerhofensis</name>
    <dbReference type="NCBI Taxonomy" id="425512"/>
    <lineage>
        <taxon>Bacteria</taxon>
        <taxon>Pseudomonadati</taxon>
        <taxon>Bacteroidota</taxon>
        <taxon>Sphingobacteriia</taxon>
        <taxon>Sphingobacteriales</taxon>
        <taxon>Sphingobacteriaceae</taxon>
        <taxon>Pedobacter</taxon>
    </lineage>
</organism>
<evidence type="ECO:0000256" key="6">
    <source>
        <dbReference type="SAM" id="Phobius"/>
    </source>
</evidence>
<evidence type="ECO:0000256" key="4">
    <source>
        <dbReference type="ARBA" id="ARBA00022989"/>
    </source>
</evidence>
<feature type="transmembrane region" description="Helical" evidence="6">
    <location>
        <begin position="112"/>
        <end position="133"/>
    </location>
</feature>
<feature type="transmembrane region" description="Helical" evidence="6">
    <location>
        <begin position="176"/>
        <end position="194"/>
    </location>
</feature>
<name>A0A521E8E0_9SPHI</name>
<keyword evidence="2" id="KW-0813">Transport</keyword>
<feature type="transmembrane region" description="Helical" evidence="6">
    <location>
        <begin position="87"/>
        <end position="106"/>
    </location>
</feature>
<feature type="transmembrane region" description="Helical" evidence="6">
    <location>
        <begin position="289"/>
        <end position="310"/>
    </location>
</feature>
<dbReference type="Pfam" id="PF07690">
    <property type="entry name" value="MFS_1"/>
    <property type="match status" value="1"/>
</dbReference>
<proteinExistence type="predicted"/>
<dbReference type="PROSITE" id="PS50850">
    <property type="entry name" value="MFS"/>
    <property type="match status" value="1"/>
</dbReference>
<feature type="transmembrane region" description="Helical" evidence="6">
    <location>
        <begin position="259"/>
        <end position="277"/>
    </location>
</feature>
<feature type="domain" description="Major facilitator superfamily (MFS) profile" evidence="7">
    <location>
        <begin position="21"/>
        <end position="403"/>
    </location>
</feature>
<feature type="transmembrane region" description="Helical" evidence="6">
    <location>
        <begin position="316"/>
        <end position="335"/>
    </location>
</feature>
<feature type="transmembrane region" description="Helical" evidence="6">
    <location>
        <begin position="347"/>
        <end position="369"/>
    </location>
</feature>
<dbReference type="GO" id="GO:1990961">
    <property type="term" value="P:xenobiotic detoxification by transmembrane export across the plasma membrane"/>
    <property type="evidence" value="ECO:0007669"/>
    <property type="project" value="TreeGrafter"/>
</dbReference>
<dbReference type="GO" id="GO:0015385">
    <property type="term" value="F:sodium:proton antiporter activity"/>
    <property type="evidence" value="ECO:0007669"/>
    <property type="project" value="TreeGrafter"/>
</dbReference>
<feature type="transmembrane region" description="Helical" evidence="6">
    <location>
        <begin position="381"/>
        <end position="399"/>
    </location>
</feature>
<dbReference type="AlphaFoldDB" id="A0A521E8E0"/>
<dbReference type="RefSeq" id="WP_142528918.1">
    <property type="nucleotide sequence ID" value="NZ_CBCSJO010000007.1"/>
</dbReference>
<evidence type="ECO:0000256" key="2">
    <source>
        <dbReference type="ARBA" id="ARBA00022448"/>
    </source>
</evidence>
<dbReference type="GO" id="GO:0005886">
    <property type="term" value="C:plasma membrane"/>
    <property type="evidence" value="ECO:0007669"/>
    <property type="project" value="TreeGrafter"/>
</dbReference>
<accession>A0A521E8E0</accession>
<feature type="transmembrane region" description="Helical" evidence="6">
    <location>
        <begin position="214"/>
        <end position="239"/>
    </location>
</feature>
<dbReference type="InterPro" id="IPR020846">
    <property type="entry name" value="MFS_dom"/>
</dbReference>
<keyword evidence="5 6" id="KW-0472">Membrane</keyword>